<accession>A0A366DLN9</accession>
<dbReference type="RefSeq" id="WP_170126256.1">
    <property type="nucleotide sequence ID" value="NZ_QNRI01000025.1"/>
</dbReference>
<organism evidence="1 2">
    <name type="scientific">Paraliobacillus ryukyuensis</name>
    <dbReference type="NCBI Taxonomy" id="200904"/>
    <lineage>
        <taxon>Bacteria</taxon>
        <taxon>Bacillati</taxon>
        <taxon>Bacillota</taxon>
        <taxon>Bacilli</taxon>
        <taxon>Bacillales</taxon>
        <taxon>Bacillaceae</taxon>
        <taxon>Paraliobacillus</taxon>
    </lineage>
</organism>
<proteinExistence type="predicted"/>
<name>A0A366DLN9_9BACI</name>
<evidence type="ECO:0000313" key="2">
    <source>
        <dbReference type="Proteomes" id="UP000252254"/>
    </source>
</evidence>
<sequence length="55" mass="6423">MKQIKEHIPHCYTWLANGNKALFKRYVASYIERNVPGYKLLRVEDKGTVAVCIKK</sequence>
<dbReference type="Proteomes" id="UP000252254">
    <property type="component" value="Unassembled WGS sequence"/>
</dbReference>
<reference evidence="1 2" key="1">
    <citation type="submission" date="2018-06" db="EMBL/GenBank/DDBJ databases">
        <title>Genomic Encyclopedia of Type Strains, Phase IV (KMG-IV): sequencing the most valuable type-strain genomes for metagenomic binning, comparative biology and taxonomic classification.</title>
        <authorList>
            <person name="Goeker M."/>
        </authorList>
    </citation>
    <scope>NUCLEOTIDE SEQUENCE [LARGE SCALE GENOMIC DNA]</scope>
    <source>
        <strain evidence="1 2">DSM 15140</strain>
    </source>
</reference>
<evidence type="ECO:0000313" key="1">
    <source>
        <dbReference type="EMBL" id="RBO90997.1"/>
    </source>
</evidence>
<dbReference type="STRING" id="200904.GCA_900168775_03159"/>
<comment type="caution">
    <text evidence="1">The sequence shown here is derived from an EMBL/GenBank/DDBJ whole genome shotgun (WGS) entry which is preliminary data.</text>
</comment>
<dbReference type="AlphaFoldDB" id="A0A366DLN9"/>
<keyword evidence="2" id="KW-1185">Reference proteome</keyword>
<dbReference type="EMBL" id="QNRI01000025">
    <property type="protein sequence ID" value="RBO90997.1"/>
    <property type="molecule type" value="Genomic_DNA"/>
</dbReference>
<gene>
    <name evidence="1" type="ORF">DES48_1258</name>
</gene>
<protein>
    <submittedName>
        <fullName evidence="1">Uncharacterized protein</fullName>
    </submittedName>
</protein>